<dbReference type="Gene3D" id="3.30.390.60">
    <property type="entry name" value="Heat-inducible transcription repressor hrca homolog, domain 3"/>
    <property type="match status" value="1"/>
</dbReference>
<sequence length="332" mass="36235">MRSDERRLRVLQAIVQDYVHTREPVGSKAITERHGFDVSSATIRNDMAALEDGGLIHQPHTSAGRVPTDRGYRAFVDTISQVKPMSSAEKKAIETWLEGAADVDDVIIRATKLLAQLTNQVAVVQYPNRERTTLRHVEVVPISEHHVLIIAINDSGAVQQRNIDIGLSDEQAQKLSNRINAAYTGKAGLDILPDGLDVANLTPTEQQLAHAVVHVLKDVMTDEAEERLVMAGTANLARTNIDFARTITPVLEALEEQVVLLRLFAEVGDELAITIGEENRDEGLSEASVVTSVYGEPGVARLGIVGPTRMDYPGAMVSVRAVARYLTRILGT</sequence>
<keyword evidence="3 6" id="KW-0346">Stress response</keyword>
<evidence type="ECO:0000313" key="8">
    <source>
        <dbReference type="EMBL" id="AZQ76720.1"/>
    </source>
</evidence>
<dbReference type="PANTHER" id="PTHR34824">
    <property type="entry name" value="HEAT-INDUCIBLE TRANSCRIPTION REPRESSOR HRCA"/>
    <property type="match status" value="1"/>
</dbReference>
<evidence type="ECO:0000313" key="9">
    <source>
        <dbReference type="Proteomes" id="UP000280344"/>
    </source>
</evidence>
<dbReference type="Gene3D" id="3.30.450.40">
    <property type="match status" value="1"/>
</dbReference>
<name>A0A3S9PWF1_9ACTO</name>
<dbReference type="GO" id="GO:0003677">
    <property type="term" value="F:DNA binding"/>
    <property type="evidence" value="ECO:0007669"/>
    <property type="project" value="InterPro"/>
</dbReference>
<dbReference type="InterPro" id="IPR021153">
    <property type="entry name" value="HrcA_C"/>
</dbReference>
<comment type="similarity">
    <text evidence="6">Belongs to the HrcA family.</text>
</comment>
<keyword evidence="9" id="KW-1185">Reference proteome</keyword>
<dbReference type="EMBL" id="CP034593">
    <property type="protein sequence ID" value="AZQ76720.1"/>
    <property type="molecule type" value="Genomic_DNA"/>
</dbReference>
<evidence type="ECO:0000256" key="4">
    <source>
        <dbReference type="ARBA" id="ARBA00023163"/>
    </source>
</evidence>
<dbReference type="SUPFAM" id="SSF46785">
    <property type="entry name" value="Winged helix' DNA-binding domain"/>
    <property type="match status" value="1"/>
</dbReference>
<evidence type="ECO:0000256" key="5">
    <source>
        <dbReference type="ARBA" id="ARBA00055319"/>
    </source>
</evidence>
<evidence type="ECO:0000259" key="7">
    <source>
        <dbReference type="Pfam" id="PF01628"/>
    </source>
</evidence>
<dbReference type="RefSeq" id="WP_126703528.1">
    <property type="nucleotide sequence ID" value="NZ_CP034593.1"/>
</dbReference>
<dbReference type="PANTHER" id="PTHR34824:SF1">
    <property type="entry name" value="HEAT-INDUCIBLE TRANSCRIPTION REPRESSOR HRCA"/>
    <property type="match status" value="1"/>
</dbReference>
<dbReference type="InterPro" id="IPR002571">
    <property type="entry name" value="HrcA"/>
</dbReference>
<dbReference type="InterPro" id="IPR029016">
    <property type="entry name" value="GAF-like_dom_sf"/>
</dbReference>
<dbReference type="InterPro" id="IPR023120">
    <property type="entry name" value="WHTH_transcript_rep_HrcA_IDD"/>
</dbReference>
<keyword evidence="1 6" id="KW-0678">Repressor</keyword>
<dbReference type="OrthoDB" id="9783139at2"/>
<dbReference type="AlphaFoldDB" id="A0A3S9PWF1"/>
<dbReference type="FunFam" id="1.10.10.10:FF:000049">
    <property type="entry name" value="Heat-inducible transcription repressor HrcA"/>
    <property type="match status" value="1"/>
</dbReference>
<evidence type="ECO:0000256" key="6">
    <source>
        <dbReference type="HAMAP-Rule" id="MF_00081"/>
    </source>
</evidence>
<dbReference type="SUPFAM" id="SSF55781">
    <property type="entry name" value="GAF domain-like"/>
    <property type="match status" value="1"/>
</dbReference>
<dbReference type="NCBIfam" id="TIGR00331">
    <property type="entry name" value="hrcA"/>
    <property type="match status" value="1"/>
</dbReference>
<evidence type="ECO:0000256" key="1">
    <source>
        <dbReference type="ARBA" id="ARBA00022491"/>
    </source>
</evidence>
<gene>
    <name evidence="6 8" type="primary">hrcA</name>
    <name evidence="8" type="ORF">EJ997_04535</name>
</gene>
<keyword evidence="4 6" id="KW-0804">Transcription</keyword>
<dbReference type="InterPro" id="IPR036390">
    <property type="entry name" value="WH_DNA-bd_sf"/>
</dbReference>
<protein>
    <recommendedName>
        <fullName evidence="6">Heat-inducible transcription repressor HrcA</fullName>
    </recommendedName>
</protein>
<dbReference type="Pfam" id="PF01628">
    <property type="entry name" value="HrcA"/>
    <property type="match status" value="1"/>
</dbReference>
<accession>A0A3S9PWF1</accession>
<dbReference type="Gene3D" id="1.10.10.10">
    <property type="entry name" value="Winged helix-like DNA-binding domain superfamily/Winged helix DNA-binding domain"/>
    <property type="match status" value="1"/>
</dbReference>
<comment type="function">
    <text evidence="5 6">Negative regulator of class I heat shock genes (grpE-dnaK-dnaJ and groELS operons). Prevents heat-shock induction of these operons.</text>
</comment>
<evidence type="ECO:0000256" key="3">
    <source>
        <dbReference type="ARBA" id="ARBA00023016"/>
    </source>
</evidence>
<proteinExistence type="inferred from homology"/>
<dbReference type="Proteomes" id="UP000280344">
    <property type="component" value="Chromosome"/>
</dbReference>
<dbReference type="HAMAP" id="MF_00081">
    <property type="entry name" value="HrcA"/>
    <property type="match status" value="1"/>
</dbReference>
<dbReference type="PIRSF" id="PIRSF005485">
    <property type="entry name" value="HrcA"/>
    <property type="match status" value="1"/>
</dbReference>
<dbReference type="KEGG" id="flh:EJ997_04535"/>
<organism evidence="8 9">
    <name type="scientific">Flaviflexus ciconiae</name>
    <dbReference type="NCBI Taxonomy" id="2496867"/>
    <lineage>
        <taxon>Bacteria</taxon>
        <taxon>Bacillati</taxon>
        <taxon>Actinomycetota</taxon>
        <taxon>Actinomycetes</taxon>
        <taxon>Actinomycetales</taxon>
        <taxon>Actinomycetaceae</taxon>
        <taxon>Flaviflexus</taxon>
    </lineage>
</organism>
<evidence type="ECO:0000256" key="2">
    <source>
        <dbReference type="ARBA" id="ARBA00023015"/>
    </source>
</evidence>
<feature type="domain" description="Heat-inducible transcription repressor HrcA C-terminal" evidence="7">
    <location>
        <begin position="104"/>
        <end position="316"/>
    </location>
</feature>
<dbReference type="GO" id="GO:0045892">
    <property type="term" value="P:negative regulation of DNA-templated transcription"/>
    <property type="evidence" value="ECO:0007669"/>
    <property type="project" value="UniProtKB-UniRule"/>
</dbReference>
<keyword evidence="2 6" id="KW-0805">Transcription regulation</keyword>
<dbReference type="InterPro" id="IPR036388">
    <property type="entry name" value="WH-like_DNA-bd_sf"/>
</dbReference>
<reference evidence="8 9" key="1">
    <citation type="submission" date="2018-12" db="EMBL/GenBank/DDBJ databases">
        <title>Complete genome sequence of Flaviflexus sp. H23T48.</title>
        <authorList>
            <person name="Bae J.-W."/>
            <person name="Lee J.-Y."/>
        </authorList>
    </citation>
    <scope>NUCLEOTIDE SEQUENCE [LARGE SCALE GENOMIC DNA]</scope>
    <source>
        <strain evidence="8 9">H23T48</strain>
    </source>
</reference>